<dbReference type="EMBL" id="LRRQ01000178">
    <property type="protein sequence ID" value="OAM87234.1"/>
    <property type="molecule type" value="Genomic_DNA"/>
</dbReference>
<reference evidence="2 3" key="1">
    <citation type="submission" date="2016-01" db="EMBL/GenBank/DDBJ databases">
        <title>High potential of lignocellulose degradation of a new Verrucomicrobia species.</title>
        <authorList>
            <person name="Wang Y."/>
            <person name="Shi Y."/>
            <person name="Qiu Z."/>
            <person name="Liu S."/>
            <person name="Yang H."/>
        </authorList>
    </citation>
    <scope>NUCLEOTIDE SEQUENCE [LARGE SCALE GENOMIC DNA]</scope>
    <source>
        <strain evidence="2 3">TSB47</strain>
    </source>
</reference>
<dbReference type="PANTHER" id="PTHR37291:SF1">
    <property type="entry name" value="TYPE IV METHYL-DIRECTED RESTRICTION ENZYME ECOKMCRB SUBUNIT"/>
    <property type="match status" value="1"/>
</dbReference>
<dbReference type="Proteomes" id="UP000078486">
    <property type="component" value="Unassembled WGS sequence"/>
</dbReference>
<dbReference type="InterPro" id="IPR027417">
    <property type="entry name" value="P-loop_NTPase"/>
</dbReference>
<name>A0A178IB43_9BACT</name>
<comment type="caution">
    <text evidence="2">The sequence shown here is derived from an EMBL/GenBank/DDBJ whole genome shotgun (WGS) entry which is preliminary data.</text>
</comment>
<evidence type="ECO:0000259" key="1">
    <source>
        <dbReference type="SMART" id="SM00382"/>
    </source>
</evidence>
<protein>
    <recommendedName>
        <fullName evidence="1">AAA+ ATPase domain-containing protein</fullName>
    </recommendedName>
</protein>
<dbReference type="Gene3D" id="3.40.50.300">
    <property type="entry name" value="P-loop containing nucleotide triphosphate hydrolases"/>
    <property type="match status" value="1"/>
</dbReference>
<organism evidence="2 3">
    <name type="scientific">Termitidicoccus mucosus</name>
    <dbReference type="NCBI Taxonomy" id="1184151"/>
    <lineage>
        <taxon>Bacteria</taxon>
        <taxon>Pseudomonadati</taxon>
        <taxon>Verrucomicrobiota</taxon>
        <taxon>Opitutia</taxon>
        <taxon>Opitutales</taxon>
        <taxon>Opitutaceae</taxon>
        <taxon>Termitidicoccus</taxon>
    </lineage>
</organism>
<dbReference type="GO" id="GO:0016887">
    <property type="term" value="F:ATP hydrolysis activity"/>
    <property type="evidence" value="ECO:0007669"/>
    <property type="project" value="InterPro"/>
</dbReference>
<sequence length="320" mass="36382">MQRQIEEEILKNNQNAMLNEITSLLAANHNIILTGAPGTGKTFLAKQVAAKLILGNDDKLPDNDRRLGFVQFHPSYDYTDFVEGLRPKNENGHVGFDLKNGIFKQFCKDALSKSDDKSDDKSDEKFVFIIDEINRGEISKIFGELFFAIDRGYRGEKGKVQTQYANLIQDGDKFKDGFFVPKNVYIIGTMNDIDRSVESFDFAMRRRFVFREITADDSATNMGLLGPTKARMKWLNNAIEDIEELNAAYHIGGSYFRKEDEQSKVVIEPNYDKLWTLKIAPLLKEYLRGMPNADAKLEKLKKAYDDGGRQPDNNAAHDGQ</sequence>
<keyword evidence="3" id="KW-1185">Reference proteome</keyword>
<proteinExistence type="predicted"/>
<dbReference type="PANTHER" id="PTHR37291">
    <property type="entry name" value="5-METHYLCYTOSINE-SPECIFIC RESTRICTION ENZYME B"/>
    <property type="match status" value="1"/>
</dbReference>
<dbReference type="GO" id="GO:0005524">
    <property type="term" value="F:ATP binding"/>
    <property type="evidence" value="ECO:0007669"/>
    <property type="project" value="InterPro"/>
</dbReference>
<evidence type="ECO:0000313" key="2">
    <source>
        <dbReference type="EMBL" id="OAM87234.1"/>
    </source>
</evidence>
<dbReference type="STRING" id="1184151.AW736_24810"/>
<accession>A0A178IB43</accession>
<dbReference type="CDD" id="cd00009">
    <property type="entry name" value="AAA"/>
    <property type="match status" value="1"/>
</dbReference>
<dbReference type="InterPro" id="IPR003593">
    <property type="entry name" value="AAA+_ATPase"/>
</dbReference>
<dbReference type="SMART" id="SM00382">
    <property type="entry name" value="AAA"/>
    <property type="match status" value="1"/>
</dbReference>
<feature type="domain" description="AAA+ ATPase" evidence="1">
    <location>
        <begin position="27"/>
        <end position="214"/>
    </location>
</feature>
<evidence type="ECO:0000313" key="3">
    <source>
        <dbReference type="Proteomes" id="UP000078486"/>
    </source>
</evidence>
<gene>
    <name evidence="2" type="ORF">AW736_24810</name>
</gene>
<dbReference type="Pfam" id="PF07728">
    <property type="entry name" value="AAA_5"/>
    <property type="match status" value="1"/>
</dbReference>
<dbReference type="SUPFAM" id="SSF52540">
    <property type="entry name" value="P-loop containing nucleoside triphosphate hydrolases"/>
    <property type="match status" value="1"/>
</dbReference>
<dbReference type="AlphaFoldDB" id="A0A178IB43"/>
<dbReference type="InterPro" id="IPR011704">
    <property type="entry name" value="ATPase_dyneun-rel_AAA"/>
</dbReference>
<dbReference type="InterPro" id="IPR052934">
    <property type="entry name" value="Methyl-DNA_Rec/Restrict_Enz"/>
</dbReference>